<dbReference type="RefSeq" id="WP_248152695.1">
    <property type="nucleotide sequence ID" value="NZ_BAAAOF010000007.1"/>
</dbReference>
<protein>
    <submittedName>
        <fullName evidence="2">Uncharacterized protein</fullName>
    </submittedName>
</protein>
<dbReference type="Proteomes" id="UP001501343">
    <property type="component" value="Unassembled WGS sequence"/>
</dbReference>
<organism evidence="2 3">
    <name type="scientific">Microbacterium aoyamense</name>
    <dbReference type="NCBI Taxonomy" id="344166"/>
    <lineage>
        <taxon>Bacteria</taxon>
        <taxon>Bacillati</taxon>
        <taxon>Actinomycetota</taxon>
        <taxon>Actinomycetes</taxon>
        <taxon>Micrococcales</taxon>
        <taxon>Microbacteriaceae</taxon>
        <taxon>Microbacterium</taxon>
    </lineage>
</organism>
<reference evidence="2 3" key="1">
    <citation type="journal article" date="2019" name="Int. J. Syst. Evol. Microbiol.">
        <title>The Global Catalogue of Microorganisms (GCM) 10K type strain sequencing project: providing services to taxonomists for standard genome sequencing and annotation.</title>
        <authorList>
            <consortium name="The Broad Institute Genomics Platform"/>
            <consortium name="The Broad Institute Genome Sequencing Center for Infectious Disease"/>
            <person name="Wu L."/>
            <person name="Ma J."/>
        </authorList>
    </citation>
    <scope>NUCLEOTIDE SEQUENCE [LARGE SCALE GENOMIC DNA]</scope>
    <source>
        <strain evidence="2 3">JCM 14900</strain>
    </source>
</reference>
<keyword evidence="1" id="KW-0812">Transmembrane</keyword>
<keyword evidence="3" id="KW-1185">Reference proteome</keyword>
<evidence type="ECO:0000256" key="1">
    <source>
        <dbReference type="SAM" id="Phobius"/>
    </source>
</evidence>
<keyword evidence="1" id="KW-1133">Transmembrane helix</keyword>
<keyword evidence="1" id="KW-0472">Membrane</keyword>
<proteinExistence type="predicted"/>
<comment type="caution">
    <text evidence="2">The sequence shown here is derived from an EMBL/GenBank/DDBJ whole genome shotgun (WGS) entry which is preliminary data.</text>
</comment>
<feature type="transmembrane region" description="Helical" evidence="1">
    <location>
        <begin position="29"/>
        <end position="52"/>
    </location>
</feature>
<evidence type="ECO:0000313" key="3">
    <source>
        <dbReference type="Proteomes" id="UP001501343"/>
    </source>
</evidence>
<feature type="transmembrane region" description="Helical" evidence="1">
    <location>
        <begin position="6"/>
        <end position="22"/>
    </location>
</feature>
<evidence type="ECO:0000313" key="2">
    <source>
        <dbReference type="EMBL" id="GAA1936960.1"/>
    </source>
</evidence>
<name>A0ABN2PWR0_9MICO</name>
<sequence>MQILIAFIVGAAIGLAIHFVVPDRGTRGIAVGPIVGAAAAGLVWLLLTWAGVGIDTPWPWLSTLVAPLVTWPVLAVMSSLRVKGDARRKAELKLL</sequence>
<accession>A0ABN2PWR0</accession>
<dbReference type="EMBL" id="BAAAOF010000007">
    <property type="protein sequence ID" value="GAA1936960.1"/>
    <property type="molecule type" value="Genomic_DNA"/>
</dbReference>
<gene>
    <name evidence="2" type="ORF">GCM10009775_31180</name>
</gene>
<feature type="transmembrane region" description="Helical" evidence="1">
    <location>
        <begin position="58"/>
        <end position="80"/>
    </location>
</feature>